<accession>A0A1M5GFI9</accession>
<gene>
    <name evidence="1" type="ORF">SAMN05216361_0993</name>
</gene>
<dbReference type="EMBL" id="FQWD01000002">
    <property type="protein sequence ID" value="SHG02468.1"/>
    <property type="molecule type" value="Genomic_DNA"/>
</dbReference>
<evidence type="ECO:0000313" key="2">
    <source>
        <dbReference type="Proteomes" id="UP000184520"/>
    </source>
</evidence>
<dbReference type="RefSeq" id="WP_139241503.1">
    <property type="nucleotide sequence ID" value="NZ_FQWD01000002.1"/>
</dbReference>
<name>A0A1M5GFI9_9ALTE</name>
<protein>
    <submittedName>
        <fullName evidence="1">Uncharacterized protein</fullName>
    </submittedName>
</protein>
<organism evidence="1 2">
    <name type="scientific">Marisediminitalea aggregata</name>
    <dbReference type="NCBI Taxonomy" id="634436"/>
    <lineage>
        <taxon>Bacteria</taxon>
        <taxon>Pseudomonadati</taxon>
        <taxon>Pseudomonadota</taxon>
        <taxon>Gammaproteobacteria</taxon>
        <taxon>Alteromonadales</taxon>
        <taxon>Alteromonadaceae</taxon>
        <taxon>Marisediminitalea</taxon>
    </lineage>
</organism>
<reference evidence="2" key="1">
    <citation type="submission" date="2016-11" db="EMBL/GenBank/DDBJ databases">
        <authorList>
            <person name="Varghese N."/>
            <person name="Submissions S."/>
        </authorList>
    </citation>
    <scope>NUCLEOTIDE SEQUENCE [LARGE SCALE GENOMIC DNA]</scope>
    <source>
        <strain evidence="2">CGMCC 1.8995</strain>
    </source>
</reference>
<dbReference type="AlphaFoldDB" id="A0A1M5GFI9"/>
<dbReference type="OrthoDB" id="6387950at2"/>
<sequence length="84" mass="9643">MSNTFSNKASTGKYRVVGYDQYDYSEYFIDELPNLEQALQLLKTKCAAPNATPTSFSDVYFIYNDKEEMLYKGTFDNGIEQPGR</sequence>
<dbReference type="Proteomes" id="UP000184520">
    <property type="component" value="Unassembled WGS sequence"/>
</dbReference>
<proteinExistence type="predicted"/>
<keyword evidence="2" id="KW-1185">Reference proteome</keyword>
<evidence type="ECO:0000313" key="1">
    <source>
        <dbReference type="EMBL" id="SHG02468.1"/>
    </source>
</evidence>